<keyword evidence="3" id="KW-1185">Reference proteome</keyword>
<sequence length="155" mass="17749">MQAIIDPSLIFTDINLTTQTDLFRFMADVLQQKKYIEKPFLKAVIQREAQFPTGMQLQGCGVAIPHTDPQFIKRSFIFFVRPQQPLLFHKMEDPQQTLNVSFVLLLGLDNSGNHLKILQRLMTMFQKQTLIQQLLSSANNAAICDLLKNNLITTN</sequence>
<evidence type="ECO:0000313" key="3">
    <source>
        <dbReference type="Proteomes" id="UP000033558"/>
    </source>
</evidence>
<reference evidence="2 3" key="1">
    <citation type="submission" date="2015-01" db="EMBL/GenBank/DDBJ databases">
        <title>Comparative genomics of the lactic acid bacteria isolated from the honey bee gut.</title>
        <authorList>
            <person name="Ellegaard K.M."/>
            <person name="Tamarit D."/>
            <person name="Javelind E."/>
            <person name="Olofsson T."/>
            <person name="Andersson S.G."/>
            <person name="Vasquez A."/>
        </authorList>
    </citation>
    <scope>NUCLEOTIDE SEQUENCE [LARGE SCALE GENOMIC DNA]</scope>
    <source>
        <strain evidence="2 3">Bin4</strain>
    </source>
</reference>
<dbReference type="PROSITE" id="PS51094">
    <property type="entry name" value="PTS_EIIA_TYPE_2"/>
    <property type="match status" value="1"/>
</dbReference>
<evidence type="ECO:0000313" key="2">
    <source>
        <dbReference type="EMBL" id="KJY63363.1"/>
    </source>
</evidence>
<dbReference type="PATRIC" id="fig|1218492.5.peg.154"/>
<dbReference type="InterPro" id="IPR002178">
    <property type="entry name" value="PTS_EIIA_type-2_dom"/>
</dbReference>
<dbReference type="InterPro" id="IPR051541">
    <property type="entry name" value="PTS_SugarTrans_NitroReg"/>
</dbReference>
<accession>A0A0F4LYD5</accession>
<dbReference type="Gene3D" id="3.40.930.10">
    <property type="entry name" value="Mannitol-specific EII, Chain A"/>
    <property type="match status" value="1"/>
</dbReference>
<dbReference type="AlphaFoldDB" id="A0A0F4LYD5"/>
<protein>
    <submittedName>
        <fullName evidence="2">PTS Gat IIA</fullName>
    </submittedName>
</protein>
<dbReference type="SUPFAM" id="SSF55804">
    <property type="entry name" value="Phoshotransferase/anion transport protein"/>
    <property type="match status" value="1"/>
</dbReference>
<proteinExistence type="predicted"/>
<dbReference type="PANTHER" id="PTHR47738">
    <property type="entry name" value="PTS SYSTEM FRUCTOSE-LIKE EIIA COMPONENT-RELATED"/>
    <property type="match status" value="1"/>
</dbReference>
<dbReference type="HOGENOM" id="CLU_072531_6_0_9"/>
<name>A0A0F4LYD5_9LACO</name>
<comment type="caution">
    <text evidence="2">The sequence shown here is derived from an EMBL/GenBank/DDBJ whole genome shotgun (WGS) entry which is preliminary data.</text>
</comment>
<dbReference type="InterPro" id="IPR016152">
    <property type="entry name" value="PTrfase/Anion_transptr"/>
</dbReference>
<dbReference type="CDD" id="cd00211">
    <property type="entry name" value="PTS_IIA_fru"/>
    <property type="match status" value="1"/>
</dbReference>
<organism evidence="2 3">
    <name type="scientific">Bombilactobacillus mellifer</name>
    <dbReference type="NCBI Taxonomy" id="1218492"/>
    <lineage>
        <taxon>Bacteria</taxon>
        <taxon>Bacillati</taxon>
        <taxon>Bacillota</taxon>
        <taxon>Bacilli</taxon>
        <taxon>Lactobacillales</taxon>
        <taxon>Lactobacillaceae</taxon>
        <taxon>Bombilactobacillus</taxon>
    </lineage>
</organism>
<dbReference type="Pfam" id="PF00359">
    <property type="entry name" value="PTS_EIIA_2"/>
    <property type="match status" value="1"/>
</dbReference>
<dbReference type="EMBL" id="JXJQ01000001">
    <property type="protein sequence ID" value="KJY63363.1"/>
    <property type="molecule type" value="Genomic_DNA"/>
</dbReference>
<feature type="domain" description="PTS EIIA type-2" evidence="1">
    <location>
        <begin position="3"/>
        <end position="150"/>
    </location>
</feature>
<dbReference type="RefSeq" id="WP_179854002.1">
    <property type="nucleotide sequence ID" value="NZ_JBHSZT010000003.1"/>
</dbReference>
<dbReference type="Proteomes" id="UP000033558">
    <property type="component" value="Unassembled WGS sequence"/>
</dbReference>
<gene>
    <name evidence="2" type="ORF">JG30_00430</name>
</gene>
<dbReference type="PANTHER" id="PTHR47738:SF3">
    <property type="entry name" value="PHOSPHOTRANSFERASE SYSTEM MANNITOL_FRUCTOSE-SPECIFIC IIA DOMAIN CONTAINING PROTEIN"/>
    <property type="match status" value="1"/>
</dbReference>
<evidence type="ECO:0000259" key="1">
    <source>
        <dbReference type="PROSITE" id="PS51094"/>
    </source>
</evidence>
<dbReference type="STRING" id="1218492.JG30_00430"/>